<comment type="caution">
    <text evidence="11">The sequence shown here is derived from an EMBL/GenBank/DDBJ whole genome shotgun (WGS) entry which is preliminary data.</text>
</comment>
<evidence type="ECO:0000256" key="3">
    <source>
        <dbReference type="ARBA" id="ARBA00022670"/>
    </source>
</evidence>
<dbReference type="InterPro" id="IPR038765">
    <property type="entry name" value="Papain-like_cys_pep_sf"/>
</dbReference>
<dbReference type="GO" id="GO:0005737">
    <property type="term" value="C:cytoplasm"/>
    <property type="evidence" value="ECO:0007669"/>
    <property type="project" value="TreeGrafter"/>
</dbReference>
<feature type="compositionally biased region" description="Polar residues" evidence="9">
    <location>
        <begin position="1"/>
        <end position="18"/>
    </location>
</feature>
<evidence type="ECO:0000313" key="12">
    <source>
        <dbReference type="Proteomes" id="UP000807342"/>
    </source>
</evidence>
<dbReference type="Proteomes" id="UP000807342">
    <property type="component" value="Unassembled WGS sequence"/>
</dbReference>
<accession>A0A9P6BY95</accession>
<dbReference type="GO" id="GO:0004843">
    <property type="term" value="F:cysteine-type deubiquitinase activity"/>
    <property type="evidence" value="ECO:0007669"/>
    <property type="project" value="UniProtKB-UniRule"/>
</dbReference>
<reference evidence="11" key="1">
    <citation type="submission" date="2020-11" db="EMBL/GenBank/DDBJ databases">
        <authorList>
            <consortium name="DOE Joint Genome Institute"/>
            <person name="Ahrendt S."/>
            <person name="Riley R."/>
            <person name="Andreopoulos W."/>
            <person name="Labutti K."/>
            <person name="Pangilinan J."/>
            <person name="Ruiz-Duenas F.J."/>
            <person name="Barrasa J.M."/>
            <person name="Sanchez-Garcia M."/>
            <person name="Camarero S."/>
            <person name="Miyauchi S."/>
            <person name="Serrano A."/>
            <person name="Linde D."/>
            <person name="Babiker R."/>
            <person name="Drula E."/>
            <person name="Ayuso-Fernandez I."/>
            <person name="Pacheco R."/>
            <person name="Padilla G."/>
            <person name="Ferreira P."/>
            <person name="Barriuso J."/>
            <person name="Kellner H."/>
            <person name="Castanera R."/>
            <person name="Alfaro M."/>
            <person name="Ramirez L."/>
            <person name="Pisabarro A.G."/>
            <person name="Kuo A."/>
            <person name="Tritt A."/>
            <person name="Lipzen A."/>
            <person name="He G."/>
            <person name="Yan M."/>
            <person name="Ng V."/>
            <person name="Cullen D."/>
            <person name="Martin F."/>
            <person name="Rosso M.-N."/>
            <person name="Henrissat B."/>
            <person name="Hibbett D."/>
            <person name="Martinez A.T."/>
            <person name="Grigoriev I.V."/>
        </authorList>
    </citation>
    <scope>NUCLEOTIDE SEQUENCE</scope>
    <source>
        <strain evidence="11">MF-IS2</strain>
    </source>
</reference>
<evidence type="ECO:0000256" key="1">
    <source>
        <dbReference type="ARBA" id="ARBA00000707"/>
    </source>
</evidence>
<dbReference type="PROSITE" id="PS52048">
    <property type="entry name" value="UCH_DOMAIN"/>
    <property type="match status" value="1"/>
</dbReference>
<feature type="domain" description="UCH catalytic" evidence="10">
    <location>
        <begin position="22"/>
        <end position="315"/>
    </location>
</feature>
<evidence type="ECO:0000313" key="11">
    <source>
        <dbReference type="EMBL" id="KAF9443977.1"/>
    </source>
</evidence>
<feature type="active site" description="Nucleophile" evidence="7">
    <location>
        <position position="114"/>
    </location>
</feature>
<evidence type="ECO:0000256" key="9">
    <source>
        <dbReference type="SAM" id="MobiDB-lite"/>
    </source>
</evidence>
<dbReference type="Gene3D" id="3.40.532.10">
    <property type="entry name" value="Peptidase C12, ubiquitin carboxyl-terminal hydrolase"/>
    <property type="match status" value="1"/>
</dbReference>
<feature type="site" description="Transition state stabilizer" evidence="7">
    <location>
        <position position="108"/>
    </location>
</feature>
<evidence type="ECO:0000256" key="6">
    <source>
        <dbReference type="ARBA" id="ARBA00022807"/>
    </source>
</evidence>
<dbReference type="Pfam" id="PF01088">
    <property type="entry name" value="Peptidase_C12"/>
    <property type="match status" value="1"/>
</dbReference>
<comment type="catalytic activity">
    <reaction evidence="1 7 8">
        <text>Thiol-dependent hydrolysis of ester, thioester, amide, peptide and isopeptide bonds formed by the C-terminal Gly of ubiquitin (a 76-residue protein attached to proteins as an intracellular targeting signal).</text>
        <dbReference type="EC" id="3.4.19.12"/>
    </reaction>
</comment>
<keyword evidence="4 7" id="KW-0833">Ubl conjugation pathway</keyword>
<evidence type="ECO:0000256" key="8">
    <source>
        <dbReference type="RuleBase" id="RU361215"/>
    </source>
</evidence>
<evidence type="ECO:0000256" key="7">
    <source>
        <dbReference type="PROSITE-ProRule" id="PRU01393"/>
    </source>
</evidence>
<feature type="region of interest" description="Disordered" evidence="9">
    <location>
        <begin position="1"/>
        <end position="23"/>
    </location>
</feature>
<dbReference type="PANTHER" id="PTHR10589">
    <property type="entry name" value="UBIQUITIN CARBOXYL-TERMINAL HYDROLASE"/>
    <property type="match status" value="1"/>
</dbReference>
<dbReference type="EC" id="3.4.19.12" evidence="8"/>
<dbReference type="GO" id="GO:0006511">
    <property type="term" value="P:ubiquitin-dependent protein catabolic process"/>
    <property type="evidence" value="ECO:0007669"/>
    <property type="project" value="UniProtKB-UniRule"/>
</dbReference>
<organism evidence="11 12">
    <name type="scientific">Macrolepiota fuliginosa MF-IS2</name>
    <dbReference type="NCBI Taxonomy" id="1400762"/>
    <lineage>
        <taxon>Eukaryota</taxon>
        <taxon>Fungi</taxon>
        <taxon>Dikarya</taxon>
        <taxon>Basidiomycota</taxon>
        <taxon>Agaricomycotina</taxon>
        <taxon>Agaricomycetes</taxon>
        <taxon>Agaricomycetidae</taxon>
        <taxon>Agaricales</taxon>
        <taxon>Agaricineae</taxon>
        <taxon>Agaricaceae</taxon>
        <taxon>Macrolepiota</taxon>
    </lineage>
</organism>
<evidence type="ECO:0000256" key="2">
    <source>
        <dbReference type="ARBA" id="ARBA00009326"/>
    </source>
</evidence>
<name>A0A9P6BY95_9AGAR</name>
<evidence type="ECO:0000256" key="5">
    <source>
        <dbReference type="ARBA" id="ARBA00022801"/>
    </source>
</evidence>
<keyword evidence="5 7" id="KW-0378">Hydrolase</keyword>
<keyword evidence="6 7" id="KW-0788">Thiol protease</keyword>
<dbReference type="PRINTS" id="PR00707">
    <property type="entry name" value="UBCTHYDRLASE"/>
</dbReference>
<comment type="similarity">
    <text evidence="2 7 8">Belongs to the peptidase C12 family.</text>
</comment>
<dbReference type="PANTHER" id="PTHR10589:SF17">
    <property type="entry name" value="UBIQUITIN CARBOXYL-TERMINAL HYDROLASE"/>
    <property type="match status" value="1"/>
</dbReference>
<evidence type="ECO:0000259" key="10">
    <source>
        <dbReference type="PROSITE" id="PS52048"/>
    </source>
</evidence>
<sequence>MTSTLEQSVNPTSEPQGSKSEHWIPYECNPEVFNSWAQQAGLLTSRHQFVDIYGIDDDLLNVIPKPTKAVVLLFPEHPGIKAKQTEHEEKVNAEGQHPVDHTLLFIKQKDEKACGTIALIHAIANSDVTYLPDSPLQKFISACKDKTPDDRGELLASTDVFSRVHPNTPGQTPHPTSDEGGTYTDFHFTCYVAAPDGNIRKAAAEKQHTVTIGDQHGVGGSDVVATLPSGPPELGSSNTLKAISVPHSGQLIASGMPPAEGLLEGMRLIELDGRRPFPIDHGPCTDVLDDTINVVKKYYLSQVESVYFSLMAFGAAPPINSPFH</sequence>
<dbReference type="GO" id="GO:0016579">
    <property type="term" value="P:protein deubiquitination"/>
    <property type="evidence" value="ECO:0007669"/>
    <property type="project" value="TreeGrafter"/>
</dbReference>
<feature type="site" description="Important for enzyme activity" evidence="7">
    <location>
        <position position="272"/>
    </location>
</feature>
<dbReference type="SUPFAM" id="SSF54001">
    <property type="entry name" value="Cysteine proteinases"/>
    <property type="match status" value="2"/>
</dbReference>
<proteinExistence type="inferred from homology"/>
<dbReference type="AlphaFoldDB" id="A0A9P6BY95"/>
<dbReference type="OrthoDB" id="427186at2759"/>
<dbReference type="InterPro" id="IPR036959">
    <property type="entry name" value="Peptidase_C12_UCH_sf"/>
</dbReference>
<feature type="active site" description="Proton donor" evidence="7">
    <location>
        <position position="187"/>
    </location>
</feature>
<dbReference type="InterPro" id="IPR001578">
    <property type="entry name" value="Peptidase_C12_UCH"/>
</dbReference>
<gene>
    <name evidence="11" type="ORF">P691DRAFT_778562</name>
</gene>
<protein>
    <recommendedName>
        <fullName evidence="8">Ubiquitin carboxyl-terminal hydrolase</fullName>
        <ecNumber evidence="8">3.4.19.12</ecNumber>
    </recommendedName>
</protein>
<keyword evidence="12" id="KW-1185">Reference proteome</keyword>
<evidence type="ECO:0000256" key="4">
    <source>
        <dbReference type="ARBA" id="ARBA00022786"/>
    </source>
</evidence>
<keyword evidence="3 7" id="KW-0645">Protease</keyword>
<dbReference type="EMBL" id="MU151417">
    <property type="protein sequence ID" value="KAF9443977.1"/>
    <property type="molecule type" value="Genomic_DNA"/>
</dbReference>